<keyword evidence="2" id="KW-1185">Reference proteome</keyword>
<dbReference type="SUPFAM" id="SSF55021">
    <property type="entry name" value="ACT-like"/>
    <property type="match status" value="2"/>
</dbReference>
<dbReference type="PIRSF" id="PIRSF028103">
    <property type="entry name" value="GcvR"/>
    <property type="match status" value="1"/>
</dbReference>
<evidence type="ECO:0000313" key="1">
    <source>
        <dbReference type="EMBL" id="CAB9508363.1"/>
    </source>
</evidence>
<dbReference type="EMBL" id="CAICTM010000343">
    <property type="protein sequence ID" value="CAB9508363.1"/>
    <property type="molecule type" value="Genomic_DNA"/>
</dbReference>
<dbReference type="PANTHER" id="PTHR34875:SF6">
    <property type="entry name" value="UPF0237 PROTEIN MJ1558"/>
    <property type="match status" value="1"/>
</dbReference>
<proteinExistence type="predicted"/>
<dbReference type="OrthoDB" id="5345392at2759"/>
<organism evidence="1 2">
    <name type="scientific">Seminavis robusta</name>
    <dbReference type="NCBI Taxonomy" id="568900"/>
    <lineage>
        <taxon>Eukaryota</taxon>
        <taxon>Sar</taxon>
        <taxon>Stramenopiles</taxon>
        <taxon>Ochrophyta</taxon>
        <taxon>Bacillariophyta</taxon>
        <taxon>Bacillariophyceae</taxon>
        <taxon>Bacillariophycidae</taxon>
        <taxon>Naviculales</taxon>
        <taxon>Naviculaceae</taxon>
        <taxon>Seminavis</taxon>
    </lineage>
</organism>
<evidence type="ECO:0000313" key="2">
    <source>
        <dbReference type="Proteomes" id="UP001153069"/>
    </source>
</evidence>
<dbReference type="AlphaFoldDB" id="A0A9N8HFD0"/>
<dbReference type="InterPro" id="IPR050990">
    <property type="entry name" value="UPF0237/GcvR_regulator"/>
</dbReference>
<dbReference type="Proteomes" id="UP001153069">
    <property type="component" value="Unassembled WGS sequence"/>
</dbReference>
<name>A0A9N8HFD0_9STRA</name>
<dbReference type="PANTHER" id="PTHR34875">
    <property type="entry name" value="UPF0237 PROTEIN MJ1558"/>
    <property type="match status" value="1"/>
</dbReference>
<dbReference type="Pfam" id="PF13740">
    <property type="entry name" value="ACT_6"/>
    <property type="match status" value="1"/>
</dbReference>
<sequence length="222" mass="23709">MILSRLLTTAAKTAPASSRFVQKSLLSSSSQSHLIVNAVGKDRLGIVSEISKHVTDIGGNVGESQATKLGSHFSMMMLIQIPAEQKEHFESQLATMADMNTTVFETEAASTTAVSPQIAYSGYFQLEGANYPGIVHKVTTFLAQNGLSVDRLETSDAEIAPHGGTCLFQMKGIANALEPLAAGFSVERIEEGIDKLADELNCDITIQNVTHGDADDAMRYGS</sequence>
<gene>
    <name evidence="1" type="ORF">SEMRO_344_G122220.1</name>
</gene>
<dbReference type="InterPro" id="IPR016867">
    <property type="entry name" value="GcvR"/>
</dbReference>
<dbReference type="GO" id="GO:0006355">
    <property type="term" value="P:regulation of DNA-templated transcription"/>
    <property type="evidence" value="ECO:0007669"/>
    <property type="project" value="InterPro"/>
</dbReference>
<dbReference type="InterPro" id="IPR045865">
    <property type="entry name" value="ACT-like_dom_sf"/>
</dbReference>
<comment type="caution">
    <text evidence="1">The sequence shown here is derived from an EMBL/GenBank/DDBJ whole genome shotgun (WGS) entry which is preliminary data.</text>
</comment>
<reference evidence="1" key="1">
    <citation type="submission" date="2020-06" db="EMBL/GenBank/DDBJ databases">
        <authorList>
            <consortium name="Plant Systems Biology data submission"/>
        </authorList>
    </citation>
    <scope>NUCLEOTIDE SEQUENCE</scope>
    <source>
        <strain evidence="1">D6</strain>
    </source>
</reference>
<dbReference type="Gene3D" id="3.30.70.260">
    <property type="match status" value="2"/>
</dbReference>
<accession>A0A9N8HFD0</accession>
<protein>
    <submittedName>
        <fullName evidence="1">Cleavage system transcriptional repressor</fullName>
    </submittedName>
</protein>